<evidence type="ECO:0000313" key="1">
    <source>
        <dbReference type="EMBL" id="KAK2555731.1"/>
    </source>
</evidence>
<dbReference type="Proteomes" id="UP001249851">
    <property type="component" value="Unassembled WGS sequence"/>
</dbReference>
<proteinExistence type="predicted"/>
<name>A0AAD9Q6R1_ACRCE</name>
<evidence type="ECO:0000313" key="2">
    <source>
        <dbReference type="Proteomes" id="UP001249851"/>
    </source>
</evidence>
<dbReference type="AlphaFoldDB" id="A0AAD9Q6R1"/>
<gene>
    <name evidence="1" type="ORF">P5673_022294</name>
</gene>
<organism evidence="1 2">
    <name type="scientific">Acropora cervicornis</name>
    <name type="common">Staghorn coral</name>
    <dbReference type="NCBI Taxonomy" id="6130"/>
    <lineage>
        <taxon>Eukaryota</taxon>
        <taxon>Metazoa</taxon>
        <taxon>Cnidaria</taxon>
        <taxon>Anthozoa</taxon>
        <taxon>Hexacorallia</taxon>
        <taxon>Scleractinia</taxon>
        <taxon>Astrocoeniina</taxon>
        <taxon>Acroporidae</taxon>
        <taxon>Acropora</taxon>
    </lineage>
</organism>
<protein>
    <submittedName>
        <fullName evidence="1">Uncharacterized protein</fullName>
    </submittedName>
</protein>
<dbReference type="EMBL" id="JARQWQ010000060">
    <property type="protein sequence ID" value="KAK2555731.1"/>
    <property type="molecule type" value="Genomic_DNA"/>
</dbReference>
<accession>A0AAD9Q6R1</accession>
<reference evidence="1" key="1">
    <citation type="journal article" date="2023" name="G3 (Bethesda)">
        <title>Whole genome assembly and annotation of the endangered Caribbean coral Acropora cervicornis.</title>
        <authorList>
            <person name="Selwyn J.D."/>
            <person name="Vollmer S.V."/>
        </authorList>
    </citation>
    <scope>NUCLEOTIDE SEQUENCE</scope>
    <source>
        <strain evidence="1">K2</strain>
    </source>
</reference>
<comment type="caution">
    <text evidence="1">The sequence shown here is derived from an EMBL/GenBank/DDBJ whole genome shotgun (WGS) entry which is preliminary data.</text>
</comment>
<keyword evidence="2" id="KW-1185">Reference proteome</keyword>
<sequence length="122" mass="13652">MTQDSLLPMNKRKDLDENFIRQYIHDSEEQMAEITKKSAMNWTEDKDILLLKEMGGHGIFHYKAGSRERGAACETDLRFSSGGSGSGGEELTEYEILIEDMIALSEESDKKAESEAANANTD</sequence>
<reference evidence="1" key="2">
    <citation type="journal article" date="2023" name="Science">
        <title>Genomic signatures of disease resistance in endangered staghorn corals.</title>
        <authorList>
            <person name="Vollmer S.V."/>
            <person name="Selwyn J.D."/>
            <person name="Despard B.A."/>
            <person name="Roesel C.L."/>
        </authorList>
    </citation>
    <scope>NUCLEOTIDE SEQUENCE</scope>
    <source>
        <strain evidence="1">K2</strain>
    </source>
</reference>